<keyword evidence="2" id="KW-0645">Protease</keyword>
<feature type="compositionally biased region" description="Basic and acidic residues" evidence="1">
    <location>
        <begin position="87"/>
        <end position="99"/>
    </location>
</feature>
<protein>
    <submittedName>
        <fullName evidence="2">Lon protease</fullName>
    </submittedName>
</protein>
<dbReference type="GO" id="GO:0006508">
    <property type="term" value="P:proteolysis"/>
    <property type="evidence" value="ECO:0007669"/>
    <property type="project" value="UniProtKB-KW"/>
</dbReference>
<dbReference type="Proteomes" id="UP000265663">
    <property type="component" value="Unassembled WGS sequence"/>
</dbReference>
<reference evidence="2 3" key="1">
    <citation type="journal article" date="2014" name="PLoS ONE">
        <title>De novo Genome Assembly of the Fungal Plant Pathogen Pyrenophora semeniperda.</title>
        <authorList>
            <person name="Soliai M.M."/>
            <person name="Meyer S.E."/>
            <person name="Udall J.A."/>
            <person name="Elzinga D.E."/>
            <person name="Hermansen R.A."/>
            <person name="Bodily P.M."/>
            <person name="Hart A.A."/>
            <person name="Coleman C.E."/>
        </authorList>
    </citation>
    <scope>NUCLEOTIDE SEQUENCE [LARGE SCALE GENOMIC DNA]</scope>
    <source>
        <strain evidence="2 3">CCB06</strain>
        <tissue evidence="2">Mycelium</tissue>
    </source>
</reference>
<evidence type="ECO:0000313" key="2">
    <source>
        <dbReference type="EMBL" id="RMZ74234.1"/>
    </source>
</evidence>
<feature type="compositionally biased region" description="Basic and acidic residues" evidence="1">
    <location>
        <begin position="108"/>
        <end position="124"/>
    </location>
</feature>
<name>A0A3M7MIQ1_9PLEO</name>
<evidence type="ECO:0000313" key="3">
    <source>
        <dbReference type="Proteomes" id="UP000265663"/>
    </source>
</evidence>
<dbReference type="AlphaFoldDB" id="A0A3M7MIQ1"/>
<dbReference type="EMBL" id="KE747844">
    <property type="protein sequence ID" value="RMZ74234.1"/>
    <property type="molecule type" value="Genomic_DNA"/>
</dbReference>
<keyword evidence="2" id="KW-0378">Hydrolase</keyword>
<feature type="compositionally biased region" description="Low complexity" evidence="1">
    <location>
        <begin position="65"/>
        <end position="78"/>
    </location>
</feature>
<dbReference type="GO" id="GO:0008233">
    <property type="term" value="F:peptidase activity"/>
    <property type="evidence" value="ECO:0007669"/>
    <property type="project" value="UniProtKB-KW"/>
</dbReference>
<accession>A0A3M7MIQ1</accession>
<evidence type="ECO:0000256" key="1">
    <source>
        <dbReference type="SAM" id="MobiDB-lite"/>
    </source>
</evidence>
<gene>
    <name evidence="2" type="ORF">GMOD_00003241</name>
</gene>
<sequence>MSDCIKAVFGEGSLTVNTEGSLIVKTNDSTGAKQVQETSPTSTSSGDDTLNDDRSTDVRSNNDGAAPLSSPASPDALDFGSLTIVDESPRARKNKEERYSVPAQRGPKHNDTNLHGTPGRDFRGHNRIGFSYNGRGGAGGFRNSRTWMSPEAQAQQDFLMIRNSMRRLFKYSDVAKWKLSDYLAHREAVVASRAKKLGQEVELTGEAPYVSGPISLEVQEFLRRCGLHGNFDEVGNFGRVLGLQTIWCKDWLNGKDEVSPWPSIAEMKWEGDDRAKTGVGRFLPLPREEGPPGLLWNQLPVIEQYPIDQVCQIPTMEDVYLPVDYYIEEDHQYLWSNELEQEIDAFLGS</sequence>
<keyword evidence="3" id="KW-1185">Reference proteome</keyword>
<feature type="compositionally biased region" description="Low complexity" evidence="1">
    <location>
        <begin position="38"/>
        <end position="48"/>
    </location>
</feature>
<organism evidence="2 3">
    <name type="scientific">Pyrenophora seminiperda CCB06</name>
    <dbReference type="NCBI Taxonomy" id="1302712"/>
    <lineage>
        <taxon>Eukaryota</taxon>
        <taxon>Fungi</taxon>
        <taxon>Dikarya</taxon>
        <taxon>Ascomycota</taxon>
        <taxon>Pezizomycotina</taxon>
        <taxon>Dothideomycetes</taxon>
        <taxon>Pleosporomycetidae</taxon>
        <taxon>Pleosporales</taxon>
        <taxon>Pleosporineae</taxon>
        <taxon>Pleosporaceae</taxon>
        <taxon>Pyrenophora</taxon>
    </lineage>
</organism>
<proteinExistence type="predicted"/>
<feature type="region of interest" description="Disordered" evidence="1">
    <location>
        <begin position="27"/>
        <end position="126"/>
    </location>
</feature>
<feature type="compositionally biased region" description="Polar residues" evidence="1">
    <location>
        <begin position="27"/>
        <end position="37"/>
    </location>
</feature>
<dbReference type="OrthoDB" id="5305306at2759"/>